<dbReference type="EMBL" id="OZ021740">
    <property type="protein sequence ID" value="CAK9323735.1"/>
    <property type="molecule type" value="Genomic_DNA"/>
</dbReference>
<accession>A0ABP0YYD7</accession>
<proteinExistence type="predicted"/>
<evidence type="ECO:0000259" key="1">
    <source>
        <dbReference type="Pfam" id="PF23247"/>
    </source>
</evidence>
<dbReference type="Pfam" id="PF23247">
    <property type="entry name" value="LRR_RPS2"/>
    <property type="match status" value="1"/>
</dbReference>
<sequence length="105" mass="12107">MVSFPLEMRELLYRIKVLEIRNAFGLVRVFQNGDKSNINHQSSSGAKLKSLTLENLPNLTHVWDEMTITSCFDILDYIIVARCEKLKYLLPSSITFFNLVENSHS</sequence>
<dbReference type="InterPro" id="IPR057135">
    <property type="entry name" value="At4g27190-like_LRR"/>
</dbReference>
<evidence type="ECO:0000313" key="3">
    <source>
        <dbReference type="Proteomes" id="UP001642487"/>
    </source>
</evidence>
<gene>
    <name evidence="2" type="ORF">CITCOLO1_LOCUS15934</name>
</gene>
<feature type="domain" description="Disease resistance protein At4g27190-like leucine-rich repeats" evidence="1">
    <location>
        <begin position="4"/>
        <end position="95"/>
    </location>
</feature>
<dbReference type="Proteomes" id="UP001642487">
    <property type="component" value="Chromosome 6"/>
</dbReference>
<reference evidence="2 3" key="1">
    <citation type="submission" date="2024-03" db="EMBL/GenBank/DDBJ databases">
        <authorList>
            <person name="Gkanogiannis A."/>
            <person name="Becerra Lopez-Lavalle L."/>
        </authorList>
    </citation>
    <scope>NUCLEOTIDE SEQUENCE [LARGE SCALE GENOMIC DNA]</scope>
</reference>
<protein>
    <recommendedName>
        <fullName evidence="1">Disease resistance protein At4g27190-like leucine-rich repeats domain-containing protein</fullName>
    </recommendedName>
</protein>
<organism evidence="2 3">
    <name type="scientific">Citrullus colocynthis</name>
    <name type="common">colocynth</name>
    <dbReference type="NCBI Taxonomy" id="252529"/>
    <lineage>
        <taxon>Eukaryota</taxon>
        <taxon>Viridiplantae</taxon>
        <taxon>Streptophyta</taxon>
        <taxon>Embryophyta</taxon>
        <taxon>Tracheophyta</taxon>
        <taxon>Spermatophyta</taxon>
        <taxon>Magnoliopsida</taxon>
        <taxon>eudicotyledons</taxon>
        <taxon>Gunneridae</taxon>
        <taxon>Pentapetalae</taxon>
        <taxon>rosids</taxon>
        <taxon>fabids</taxon>
        <taxon>Cucurbitales</taxon>
        <taxon>Cucurbitaceae</taxon>
        <taxon>Benincaseae</taxon>
        <taxon>Citrullus</taxon>
    </lineage>
</organism>
<name>A0ABP0YYD7_9ROSI</name>
<evidence type="ECO:0000313" key="2">
    <source>
        <dbReference type="EMBL" id="CAK9323735.1"/>
    </source>
</evidence>
<keyword evidence="3" id="KW-1185">Reference proteome</keyword>